<organism evidence="6">
    <name type="scientific">Brugia pahangi</name>
    <name type="common">Filarial nematode worm</name>
    <dbReference type="NCBI Taxonomy" id="6280"/>
    <lineage>
        <taxon>Eukaryota</taxon>
        <taxon>Metazoa</taxon>
        <taxon>Ecdysozoa</taxon>
        <taxon>Nematoda</taxon>
        <taxon>Chromadorea</taxon>
        <taxon>Rhabditida</taxon>
        <taxon>Spirurina</taxon>
        <taxon>Spiruromorpha</taxon>
        <taxon>Filarioidea</taxon>
        <taxon>Onchocercidae</taxon>
        <taxon>Brugia</taxon>
    </lineage>
</organism>
<reference evidence="4 5" key="2">
    <citation type="submission" date="2018-11" db="EMBL/GenBank/DDBJ databases">
        <authorList>
            <consortium name="Pathogen Informatics"/>
        </authorList>
    </citation>
    <scope>NUCLEOTIDE SEQUENCE [LARGE SCALE GENOMIC DNA]</scope>
</reference>
<feature type="signal peptide" evidence="2">
    <location>
        <begin position="1"/>
        <end position="22"/>
    </location>
</feature>
<keyword evidence="1" id="KW-0675">Receptor</keyword>
<keyword evidence="5" id="KW-1185">Reference proteome</keyword>
<keyword evidence="2" id="KW-0732">Signal</keyword>
<dbReference type="STRING" id="6280.A0A0N4TGV9"/>
<name>A0A0N4TGV9_BRUPA</name>
<gene>
    <name evidence="4" type="ORF">BPAG_LOCUS7410</name>
</gene>
<proteinExistence type="predicted"/>
<dbReference type="EMBL" id="UZAD01008365">
    <property type="protein sequence ID" value="VDN88596.1"/>
    <property type="molecule type" value="Genomic_DNA"/>
</dbReference>
<evidence type="ECO:0000259" key="3">
    <source>
        <dbReference type="Pfam" id="PF01534"/>
    </source>
</evidence>
<sequence>MLAWGIPLGIVILALMAQSVRADPLSGICLVGGGNRIIEAVFVSLRELILLLC</sequence>
<dbReference type="Proteomes" id="UP000278627">
    <property type="component" value="Unassembled WGS sequence"/>
</dbReference>
<reference evidence="6" key="1">
    <citation type="submission" date="2017-02" db="UniProtKB">
        <authorList>
            <consortium name="WormBaseParasite"/>
        </authorList>
    </citation>
    <scope>IDENTIFICATION</scope>
</reference>
<dbReference type="InterPro" id="IPR000539">
    <property type="entry name" value="Frizzled/Smoothened_7TM"/>
</dbReference>
<feature type="domain" description="Frizzled/Smoothened 7TM" evidence="3">
    <location>
        <begin position="1"/>
        <end position="52"/>
    </location>
</feature>
<protein>
    <submittedName>
        <fullName evidence="6">Frizzled domain-containing protein</fullName>
    </submittedName>
</protein>
<dbReference type="AlphaFoldDB" id="A0A0N4TGV9"/>
<dbReference type="Pfam" id="PF01534">
    <property type="entry name" value="Frizzled"/>
    <property type="match status" value="1"/>
</dbReference>
<accession>A0A0N4TGV9</accession>
<feature type="chain" id="PRO_5043121940" evidence="2">
    <location>
        <begin position="23"/>
        <end position="53"/>
    </location>
</feature>
<evidence type="ECO:0000313" key="5">
    <source>
        <dbReference type="Proteomes" id="UP000278627"/>
    </source>
</evidence>
<dbReference type="Gene3D" id="1.20.1070.10">
    <property type="entry name" value="Rhodopsin 7-helix transmembrane proteins"/>
    <property type="match status" value="1"/>
</dbReference>
<evidence type="ECO:0000313" key="6">
    <source>
        <dbReference type="WBParaSite" id="BPAG_0000744701-mRNA-1"/>
    </source>
</evidence>
<dbReference type="GO" id="GO:0016020">
    <property type="term" value="C:membrane"/>
    <property type="evidence" value="ECO:0007669"/>
    <property type="project" value="InterPro"/>
</dbReference>
<dbReference type="WBParaSite" id="BPAG_0000744701-mRNA-1">
    <property type="protein sequence ID" value="BPAG_0000744701-mRNA-1"/>
    <property type="gene ID" value="BPAG_0000744701"/>
</dbReference>
<evidence type="ECO:0000256" key="2">
    <source>
        <dbReference type="SAM" id="SignalP"/>
    </source>
</evidence>
<evidence type="ECO:0000313" key="4">
    <source>
        <dbReference type="EMBL" id="VDN88596.1"/>
    </source>
</evidence>
<dbReference type="GO" id="GO:0007166">
    <property type="term" value="P:cell surface receptor signaling pathway"/>
    <property type="evidence" value="ECO:0007669"/>
    <property type="project" value="InterPro"/>
</dbReference>
<evidence type="ECO:0000256" key="1">
    <source>
        <dbReference type="ARBA" id="ARBA00023170"/>
    </source>
</evidence>